<keyword evidence="6 15" id="KW-0732">Signal</keyword>
<dbReference type="PANTHER" id="PTHR23421">
    <property type="entry name" value="BETA-GALACTOSIDASE RELATED"/>
    <property type="match status" value="1"/>
</dbReference>
<dbReference type="SUPFAM" id="SSF51445">
    <property type="entry name" value="(Trans)glycosidases"/>
    <property type="match status" value="1"/>
</dbReference>
<dbReference type="STRING" id="1095630.A0A2J6SJU2"/>
<dbReference type="FunFam" id="2.60.120.260:FF:000088">
    <property type="entry name" value="Beta-galactosidase A"/>
    <property type="match status" value="1"/>
</dbReference>
<dbReference type="InterPro" id="IPR001944">
    <property type="entry name" value="Glycoside_Hdrlase_35"/>
</dbReference>
<dbReference type="GO" id="GO:0004565">
    <property type="term" value="F:beta-galactosidase activity"/>
    <property type="evidence" value="ECO:0007669"/>
    <property type="project" value="UniProtKB-EC"/>
</dbReference>
<dbReference type="Gene3D" id="2.102.20.10">
    <property type="entry name" value="Beta-galactosidase, domain 2"/>
    <property type="match status" value="1"/>
</dbReference>
<dbReference type="InterPro" id="IPR018954">
    <property type="entry name" value="Betagal_dom2"/>
</dbReference>
<dbReference type="Pfam" id="PF13363">
    <property type="entry name" value="BetaGal_dom3"/>
    <property type="match status" value="1"/>
</dbReference>
<evidence type="ECO:0000256" key="8">
    <source>
        <dbReference type="ARBA" id="ARBA00023157"/>
    </source>
</evidence>
<name>A0A2J6SJU2_9HELO</name>
<dbReference type="InterPro" id="IPR031330">
    <property type="entry name" value="Gly_Hdrlase_35_cat"/>
</dbReference>
<dbReference type="Proteomes" id="UP000235371">
    <property type="component" value="Unassembled WGS sequence"/>
</dbReference>
<evidence type="ECO:0000256" key="7">
    <source>
        <dbReference type="ARBA" id="ARBA00022801"/>
    </source>
</evidence>
<dbReference type="Gene3D" id="2.60.120.260">
    <property type="entry name" value="Galactose-binding domain-like"/>
    <property type="match status" value="2"/>
</dbReference>
<dbReference type="Pfam" id="PF13364">
    <property type="entry name" value="BetaGal_ABD2"/>
    <property type="match status" value="2"/>
</dbReference>
<keyword evidence="12" id="KW-0624">Polysaccharide degradation</keyword>
<dbReference type="PRINTS" id="PR00742">
    <property type="entry name" value="GLHYDRLASE35"/>
</dbReference>
<evidence type="ECO:0000313" key="17">
    <source>
        <dbReference type="EMBL" id="PMD51026.1"/>
    </source>
</evidence>
<evidence type="ECO:0000313" key="18">
    <source>
        <dbReference type="Proteomes" id="UP000235371"/>
    </source>
</evidence>
<evidence type="ECO:0000256" key="11">
    <source>
        <dbReference type="ARBA" id="ARBA00023295"/>
    </source>
</evidence>
<sequence length="1008" mass="110282">MKFLRALAVFALAAQAVAMAIGGKHMHVERESGLQDIVTYDEHSLMVYGERVFVFSGEFHPYRLPVPDLWLDVFQKVKALGFNAVSFYVHWALLEGKPGDYSAEGVFAFEPFYEAAQTAGIYLIARPGPYINAESSGGGFPGWLQRVEGQLRTRAPDYLAATDNYMAHIGASIAKAQITNGGPVILVQPENEYSGSVGPVTGGFPDPVYFAYVKKQLRDAGVVVPFVNNDAWAQGLFAPGEVVNGTTEGDVDIYGHDSYPLGFDCAHPYTWPSGNLPTYFHASHEEQSPSTFYSLNEFQGGSFDPWGGLGFAQCAVLLNMEFERVFYKNDFAAGAALLNLYMIFGGTNWGNLGHPGGYTSYDYGSSLTENREIYREKYSELKLEANFLKVSPAYLTASVGNSVTGHYTTSSLAFTTPLFGNGTATNFYIVRHNSYAELTALTYSLTVSTSKGALTIPQLGGSLVLSARDSKWHVTDYDLGGINLLYSTAEIFTWKKFGQKTVLIVYGGPDEQHELAVDSQSPAKIVEGAGVTTKSTTGTTILNWKVSSTRIVVQIGNLLVYILDRNTAYNYWVPDFVRDDKWGAYTANIGNTTSVIVEAGYLVRSVYIEGTALHINGDLNATVPIKIIGAPSTTKDLHFNSLKIPFTTDPTTGEWSSTLPYTAPIINLPDLSTLDWKFLDNLPEIKPTYDDSKWTVAGNTTSVNPYTLKTPTSLFSCDYGYNTGVLIYRGHFTASGNESSIYLSTEGGSAYGSSVWLNSTYLGSWPGIDAASNHNDTYSLPNLRVGKNYVLTVVIDNNGLDENWVVGVDQMKLPRGILDYELSGRPQSAITWKLTGNLGGESYIDRTRGPLNEGGLYAERQGYTAPFPPNHNWISGSPLTGIKNAGVAFYQADFHLDLPKNYDIPLSFVFGNTTIGGSTADYRAQLWVNGYQFGKYTNNIGPQTVFPVPQGILNYHGQNWLAIELWAQQATGAYLANFTLEAGTAVWTSMLQPAMAPIPSYSQRPSAY</sequence>
<evidence type="ECO:0000256" key="10">
    <source>
        <dbReference type="ARBA" id="ARBA00023277"/>
    </source>
</evidence>
<evidence type="ECO:0000256" key="2">
    <source>
        <dbReference type="ARBA" id="ARBA00004613"/>
    </source>
</evidence>
<dbReference type="InParanoid" id="A0A2J6SJU2"/>
<accession>A0A2J6SJU2</accession>
<dbReference type="GO" id="GO:0005576">
    <property type="term" value="C:extracellular region"/>
    <property type="evidence" value="ECO:0007669"/>
    <property type="project" value="UniProtKB-SubCell"/>
</dbReference>
<evidence type="ECO:0000256" key="14">
    <source>
        <dbReference type="RuleBase" id="RU003679"/>
    </source>
</evidence>
<evidence type="ECO:0000256" key="1">
    <source>
        <dbReference type="ARBA" id="ARBA00001412"/>
    </source>
</evidence>
<dbReference type="InterPro" id="IPR036833">
    <property type="entry name" value="BetaGal_dom3_sf"/>
</dbReference>
<evidence type="ECO:0000256" key="3">
    <source>
        <dbReference type="ARBA" id="ARBA00009809"/>
    </source>
</evidence>
<reference evidence="17 18" key="1">
    <citation type="submission" date="2016-04" db="EMBL/GenBank/DDBJ databases">
        <title>A degradative enzymes factory behind the ericoid mycorrhizal symbiosis.</title>
        <authorList>
            <consortium name="DOE Joint Genome Institute"/>
            <person name="Martino E."/>
            <person name="Morin E."/>
            <person name="Grelet G."/>
            <person name="Kuo A."/>
            <person name="Kohler A."/>
            <person name="Daghino S."/>
            <person name="Barry K."/>
            <person name="Choi C."/>
            <person name="Cichocki N."/>
            <person name="Clum A."/>
            <person name="Copeland A."/>
            <person name="Hainaut M."/>
            <person name="Haridas S."/>
            <person name="Labutti K."/>
            <person name="Lindquist E."/>
            <person name="Lipzen A."/>
            <person name="Khouja H.-R."/>
            <person name="Murat C."/>
            <person name="Ohm R."/>
            <person name="Olson A."/>
            <person name="Spatafora J."/>
            <person name="Veneault-Fourrey C."/>
            <person name="Henrissat B."/>
            <person name="Grigoriev I."/>
            <person name="Martin F."/>
            <person name="Perotto S."/>
        </authorList>
    </citation>
    <scope>NUCLEOTIDE SEQUENCE [LARGE SCALE GENOMIC DNA]</scope>
    <source>
        <strain evidence="17 18">E</strain>
    </source>
</reference>
<evidence type="ECO:0000256" key="5">
    <source>
        <dbReference type="ARBA" id="ARBA00022525"/>
    </source>
</evidence>
<feature type="signal peptide" evidence="15">
    <location>
        <begin position="1"/>
        <end position="18"/>
    </location>
</feature>
<keyword evidence="5" id="KW-0964">Secreted</keyword>
<dbReference type="InterPro" id="IPR025972">
    <property type="entry name" value="BetaGal_dom3"/>
</dbReference>
<protein>
    <recommendedName>
        <fullName evidence="4 13">Beta-galactosidase</fullName>
        <ecNumber evidence="4 13">3.2.1.23</ecNumber>
    </recommendedName>
</protein>
<dbReference type="SMART" id="SM01029">
    <property type="entry name" value="BetaGal_dom2"/>
    <property type="match status" value="1"/>
</dbReference>
<dbReference type="InterPro" id="IPR025300">
    <property type="entry name" value="BetaGal_jelly_roll_dom"/>
</dbReference>
<proteinExistence type="inferred from homology"/>
<dbReference type="AlphaFoldDB" id="A0A2J6SJU2"/>
<evidence type="ECO:0000256" key="12">
    <source>
        <dbReference type="ARBA" id="ARBA00023326"/>
    </source>
</evidence>
<feature type="chain" id="PRO_5014364997" description="Beta-galactosidase" evidence="15">
    <location>
        <begin position="19"/>
        <end position="1008"/>
    </location>
</feature>
<dbReference type="PROSITE" id="PS01182">
    <property type="entry name" value="GLYCOSYL_HYDROL_F35"/>
    <property type="match status" value="1"/>
</dbReference>
<dbReference type="Pfam" id="PF01301">
    <property type="entry name" value="Glyco_hydro_35"/>
    <property type="match status" value="1"/>
</dbReference>
<dbReference type="Gene3D" id="3.20.20.80">
    <property type="entry name" value="Glycosidases"/>
    <property type="match status" value="1"/>
</dbReference>
<evidence type="ECO:0000259" key="16">
    <source>
        <dbReference type="SMART" id="SM01029"/>
    </source>
</evidence>
<dbReference type="InterPro" id="IPR008979">
    <property type="entry name" value="Galactose-bd-like_sf"/>
</dbReference>
<dbReference type="EMBL" id="KZ613912">
    <property type="protein sequence ID" value="PMD51026.1"/>
    <property type="molecule type" value="Genomic_DNA"/>
</dbReference>
<comment type="similarity">
    <text evidence="3 14">Belongs to the glycosyl hydrolase 35 family.</text>
</comment>
<keyword evidence="7 13" id="KW-0378">Hydrolase</keyword>
<evidence type="ECO:0000256" key="9">
    <source>
        <dbReference type="ARBA" id="ARBA00023180"/>
    </source>
</evidence>
<dbReference type="InterPro" id="IPR019801">
    <property type="entry name" value="Glyco_hydro_35_CS"/>
</dbReference>
<organism evidence="17 18">
    <name type="scientific">Hyaloscypha bicolor E</name>
    <dbReference type="NCBI Taxonomy" id="1095630"/>
    <lineage>
        <taxon>Eukaryota</taxon>
        <taxon>Fungi</taxon>
        <taxon>Dikarya</taxon>
        <taxon>Ascomycota</taxon>
        <taxon>Pezizomycotina</taxon>
        <taxon>Leotiomycetes</taxon>
        <taxon>Helotiales</taxon>
        <taxon>Hyaloscyphaceae</taxon>
        <taxon>Hyaloscypha</taxon>
        <taxon>Hyaloscypha bicolor</taxon>
    </lineage>
</organism>
<evidence type="ECO:0000256" key="4">
    <source>
        <dbReference type="ARBA" id="ARBA00012756"/>
    </source>
</evidence>
<evidence type="ECO:0000256" key="6">
    <source>
        <dbReference type="ARBA" id="ARBA00022729"/>
    </source>
</evidence>
<dbReference type="EC" id="3.2.1.23" evidence="4 13"/>
<feature type="domain" description="Beta-galactosidase" evidence="16">
    <location>
        <begin position="394"/>
        <end position="571"/>
    </location>
</feature>
<keyword evidence="9" id="KW-0325">Glycoprotein</keyword>
<keyword evidence="18" id="KW-1185">Reference proteome</keyword>
<dbReference type="GeneID" id="36586741"/>
<dbReference type="InterPro" id="IPR037110">
    <property type="entry name" value="Betagal_dom2_sf"/>
</dbReference>
<dbReference type="RefSeq" id="XP_024727930.1">
    <property type="nucleotide sequence ID" value="XM_024878664.1"/>
</dbReference>
<evidence type="ECO:0000256" key="13">
    <source>
        <dbReference type="RuleBase" id="RU000675"/>
    </source>
</evidence>
<keyword evidence="10" id="KW-0119">Carbohydrate metabolism</keyword>
<dbReference type="Pfam" id="PF10435">
    <property type="entry name" value="BetaGal_dom2"/>
    <property type="match status" value="1"/>
</dbReference>
<dbReference type="GO" id="GO:0000272">
    <property type="term" value="P:polysaccharide catabolic process"/>
    <property type="evidence" value="ECO:0007669"/>
    <property type="project" value="UniProtKB-KW"/>
</dbReference>
<dbReference type="SUPFAM" id="SSF117100">
    <property type="entry name" value="Beta-galactosidase LacA, domain 3"/>
    <property type="match status" value="1"/>
</dbReference>
<gene>
    <name evidence="17" type="ORF">K444DRAFT_601229</name>
</gene>
<dbReference type="FunFam" id="3.20.20.80:FF:000040">
    <property type="entry name" value="Beta-galactosidase A"/>
    <property type="match status" value="1"/>
</dbReference>
<keyword evidence="11 13" id="KW-0326">Glycosidase</keyword>
<keyword evidence="8" id="KW-1015">Disulfide bond</keyword>
<dbReference type="SUPFAM" id="SSF51011">
    <property type="entry name" value="Glycosyl hydrolase domain"/>
    <property type="match status" value="1"/>
</dbReference>
<dbReference type="SUPFAM" id="SSF49785">
    <property type="entry name" value="Galactose-binding domain-like"/>
    <property type="match status" value="2"/>
</dbReference>
<dbReference type="FunFam" id="2.60.390.10:FF:000001">
    <property type="entry name" value="Beta-galactosidase A"/>
    <property type="match status" value="1"/>
</dbReference>
<dbReference type="InterPro" id="IPR017853">
    <property type="entry name" value="GH"/>
</dbReference>
<dbReference type="OrthoDB" id="1657402at2759"/>
<dbReference type="FunFam" id="2.102.20.10:FF:000001">
    <property type="entry name" value="Beta-galactosidase A"/>
    <property type="match status" value="1"/>
</dbReference>
<dbReference type="FunFam" id="2.60.120.260:FF:000065">
    <property type="entry name" value="Beta-galactosidase A"/>
    <property type="match status" value="1"/>
</dbReference>
<dbReference type="Gene3D" id="2.60.390.10">
    <property type="entry name" value="Beta-galactosidase, domain 3"/>
    <property type="match status" value="1"/>
</dbReference>
<comment type="subcellular location">
    <subcellularLocation>
        <location evidence="2">Secreted</location>
    </subcellularLocation>
</comment>
<comment type="catalytic activity">
    <reaction evidence="1 13">
        <text>Hydrolysis of terminal non-reducing beta-D-galactose residues in beta-D-galactosides.</text>
        <dbReference type="EC" id="3.2.1.23"/>
    </reaction>
</comment>
<evidence type="ECO:0000256" key="15">
    <source>
        <dbReference type="SAM" id="SignalP"/>
    </source>
</evidence>